<dbReference type="AlphaFoldDB" id="A0A445BL37"/>
<dbReference type="InterPro" id="IPR045010">
    <property type="entry name" value="MDR_fam"/>
</dbReference>
<dbReference type="Gene3D" id="3.40.50.720">
    <property type="entry name" value="NAD(P)-binding Rossmann-like Domain"/>
    <property type="match status" value="1"/>
</dbReference>
<evidence type="ECO:0000313" key="1">
    <source>
        <dbReference type="EMBL" id="RYR39405.1"/>
    </source>
</evidence>
<reference evidence="1 2" key="1">
    <citation type="submission" date="2019-01" db="EMBL/GenBank/DDBJ databases">
        <title>Sequencing of cultivated peanut Arachis hypogaea provides insights into genome evolution and oil improvement.</title>
        <authorList>
            <person name="Chen X."/>
        </authorList>
    </citation>
    <scope>NUCLEOTIDE SEQUENCE [LARGE SCALE GENOMIC DNA]</scope>
    <source>
        <strain evidence="2">cv. Fuhuasheng</strain>
        <tissue evidence="1">Leaves</tissue>
    </source>
</reference>
<gene>
    <name evidence="1" type="ORF">Ahy_A09g044926</name>
</gene>
<sequence>MLNLIHDPHASQLSNSSTIHNQNHKQNHSQLFCLTNSISLPYILTWSKTVIDNMNTFGRVVVCGAISEYTDIRKRASLDLVNVIYKKITIQEFLTPDFMIRLKFLYMNNFNVKYKSI</sequence>
<protein>
    <submittedName>
        <fullName evidence="1">Uncharacterized protein</fullName>
    </submittedName>
</protein>
<dbReference type="PANTHER" id="PTHR43205">
    <property type="entry name" value="PROSTAGLANDIN REDUCTASE"/>
    <property type="match status" value="1"/>
</dbReference>
<dbReference type="PANTHER" id="PTHR43205:SF12">
    <property type="entry name" value="OS06G0602900 PROTEIN"/>
    <property type="match status" value="1"/>
</dbReference>
<organism evidence="1 2">
    <name type="scientific">Arachis hypogaea</name>
    <name type="common">Peanut</name>
    <dbReference type="NCBI Taxonomy" id="3818"/>
    <lineage>
        <taxon>Eukaryota</taxon>
        <taxon>Viridiplantae</taxon>
        <taxon>Streptophyta</taxon>
        <taxon>Embryophyta</taxon>
        <taxon>Tracheophyta</taxon>
        <taxon>Spermatophyta</taxon>
        <taxon>Magnoliopsida</taxon>
        <taxon>eudicotyledons</taxon>
        <taxon>Gunneridae</taxon>
        <taxon>Pentapetalae</taxon>
        <taxon>rosids</taxon>
        <taxon>fabids</taxon>
        <taxon>Fabales</taxon>
        <taxon>Fabaceae</taxon>
        <taxon>Papilionoideae</taxon>
        <taxon>50 kb inversion clade</taxon>
        <taxon>dalbergioids sensu lato</taxon>
        <taxon>Dalbergieae</taxon>
        <taxon>Pterocarpus clade</taxon>
        <taxon>Arachis</taxon>
    </lineage>
</organism>
<keyword evidence="2" id="KW-1185">Reference proteome</keyword>
<dbReference type="Proteomes" id="UP000289738">
    <property type="component" value="Chromosome A09"/>
</dbReference>
<dbReference type="STRING" id="3818.A0A445BL37"/>
<evidence type="ECO:0000313" key="2">
    <source>
        <dbReference type="Proteomes" id="UP000289738"/>
    </source>
</evidence>
<name>A0A445BL37_ARAHY</name>
<proteinExistence type="predicted"/>
<comment type="caution">
    <text evidence="1">The sequence shown here is derived from an EMBL/GenBank/DDBJ whole genome shotgun (WGS) entry which is preliminary data.</text>
</comment>
<dbReference type="GO" id="GO:0016628">
    <property type="term" value="F:oxidoreductase activity, acting on the CH-CH group of donors, NAD or NADP as acceptor"/>
    <property type="evidence" value="ECO:0007669"/>
    <property type="project" value="InterPro"/>
</dbReference>
<dbReference type="EMBL" id="SDMP01000009">
    <property type="protein sequence ID" value="RYR39405.1"/>
    <property type="molecule type" value="Genomic_DNA"/>
</dbReference>
<accession>A0A445BL37</accession>